<accession>A0ABT6B7U5</accession>
<protein>
    <submittedName>
        <fullName evidence="1">Uncharacterized protein</fullName>
    </submittedName>
</protein>
<evidence type="ECO:0000313" key="1">
    <source>
        <dbReference type="EMBL" id="MDF4024150.1"/>
    </source>
</evidence>
<evidence type="ECO:0000313" key="2">
    <source>
        <dbReference type="Proteomes" id="UP001528850"/>
    </source>
</evidence>
<reference evidence="1 2" key="1">
    <citation type="journal article" date="2024" name="Curr. Microbiol.">
        <title>Luteibacter sahnii sp. nov., A Novel Yellow-Colored Xanthomonadin Pigment Producing Probiotic Bacterium from Healthy Rice Seed Microbiome.</title>
        <authorList>
            <person name="Jaiswal G."/>
            <person name="Rana R."/>
            <person name="Nayak P.K."/>
            <person name="Chouhan R."/>
            <person name="Gandhi S.G."/>
            <person name="Patel H.K."/>
            <person name="Patil P.B."/>
        </authorList>
    </citation>
    <scope>NUCLEOTIDE SEQUENCE [LARGE SCALE GENOMIC DNA]</scope>
    <source>
        <strain evidence="1 2">PPL201</strain>
    </source>
</reference>
<proteinExistence type="predicted"/>
<comment type="caution">
    <text evidence="1">The sequence shown here is derived from an EMBL/GenBank/DDBJ whole genome shotgun (WGS) entry which is preliminary data.</text>
</comment>
<dbReference type="Proteomes" id="UP001528850">
    <property type="component" value="Unassembled WGS sequence"/>
</dbReference>
<dbReference type="RefSeq" id="WP_320550488.1">
    <property type="nucleotide sequence ID" value="NZ_JAQLOK010000002.1"/>
</dbReference>
<dbReference type="EMBL" id="JARJJS010000001">
    <property type="protein sequence ID" value="MDF4024150.1"/>
    <property type="molecule type" value="Genomic_DNA"/>
</dbReference>
<gene>
    <name evidence="1" type="ORF">P3W24_04085</name>
</gene>
<sequence>MPAESFRLISVDEVDVLYKGGYYRLVASGELNEEDMTVELANAKLLDDQNNIFKQLPRQRLEAVSNELGSQHDWLKKRVMELF</sequence>
<name>A0ABT6B7U5_9GAMM</name>
<organism evidence="1 2">
    <name type="scientific">Luteibacter sahnii</name>
    <dbReference type="NCBI Taxonomy" id="3021977"/>
    <lineage>
        <taxon>Bacteria</taxon>
        <taxon>Pseudomonadati</taxon>
        <taxon>Pseudomonadota</taxon>
        <taxon>Gammaproteobacteria</taxon>
        <taxon>Lysobacterales</taxon>
        <taxon>Rhodanobacteraceae</taxon>
        <taxon>Luteibacter</taxon>
    </lineage>
</organism>
<keyword evidence="2" id="KW-1185">Reference proteome</keyword>